<accession>A0A2Z5H4E8</accession>
<sequence length="171" mass="19920">MSQVEDALPIPAHCDNCGSVNIEQTQNDRIYGRLFGDWPEIYYCHDCKAAVGCHPGTIIPLGRMADRATRQLRQKVHDAFDPIWKSKLMSRSHAYDWLAGELGIASDDCHISWLSKDQLQRAVEICNQHFAANEKIIERRKARKNERTAKRNLREQREYERNSGKDRKRKR</sequence>
<organism evidence="2 3">
    <name type="scientific">Escherichia phage Halfdan</name>
    <dbReference type="NCBI Taxonomy" id="2234092"/>
    <lineage>
        <taxon>Viruses</taxon>
        <taxon>Duplodnaviria</taxon>
        <taxon>Heunggongvirae</taxon>
        <taxon>Uroviricota</taxon>
        <taxon>Caudoviricetes</taxon>
        <taxon>Halfdanvirus</taxon>
        <taxon>Halfdanvirus halfdan</taxon>
    </lineage>
</organism>
<feature type="region of interest" description="Disordered" evidence="1">
    <location>
        <begin position="141"/>
        <end position="171"/>
    </location>
</feature>
<evidence type="ECO:0000256" key="1">
    <source>
        <dbReference type="SAM" id="MobiDB-lite"/>
    </source>
</evidence>
<dbReference type="Proteomes" id="UP000252726">
    <property type="component" value="Segment"/>
</dbReference>
<protein>
    <submittedName>
        <fullName evidence="2">Uncharacterized protein</fullName>
    </submittedName>
</protein>
<evidence type="ECO:0000313" key="2">
    <source>
        <dbReference type="EMBL" id="AXC34304.1"/>
    </source>
</evidence>
<dbReference type="KEGG" id="vg:79513896"/>
<evidence type="ECO:0000313" key="3">
    <source>
        <dbReference type="Proteomes" id="UP000252726"/>
    </source>
</evidence>
<dbReference type="RefSeq" id="YP_010731775.1">
    <property type="nucleotide sequence ID" value="NC_072811.1"/>
</dbReference>
<keyword evidence="3" id="KW-1185">Reference proteome</keyword>
<dbReference type="EMBL" id="MH362766">
    <property type="protein sequence ID" value="AXC34304.1"/>
    <property type="molecule type" value="Genomic_DNA"/>
</dbReference>
<dbReference type="InterPro" id="IPR021686">
    <property type="entry name" value="DUF3268"/>
</dbReference>
<dbReference type="GeneID" id="79513896"/>
<reference evidence="3" key="1">
    <citation type="submission" date="2018-05" db="EMBL/GenBank/DDBJ databases">
        <title>Exploring Bacteriophages for Innovative Applications.</title>
        <authorList>
            <person name="Olsen N.S."/>
            <person name="Kot W."/>
            <person name="Hansen L.H."/>
        </authorList>
    </citation>
    <scope>NUCLEOTIDE SEQUENCE [LARGE SCALE GENOMIC DNA]</scope>
</reference>
<name>A0A2Z5H4E8_9CAUD</name>
<dbReference type="Pfam" id="PF11672">
    <property type="entry name" value="DUF3268"/>
    <property type="match status" value="1"/>
</dbReference>
<feature type="compositionally biased region" description="Basic and acidic residues" evidence="1">
    <location>
        <begin position="141"/>
        <end position="165"/>
    </location>
</feature>
<proteinExistence type="predicted"/>